<evidence type="ECO:0000256" key="1">
    <source>
        <dbReference type="SAM" id="Phobius"/>
    </source>
</evidence>
<comment type="caution">
    <text evidence="2">The sequence shown here is derived from an EMBL/GenBank/DDBJ whole genome shotgun (WGS) entry which is preliminary data.</text>
</comment>
<dbReference type="Pfam" id="PF09842">
    <property type="entry name" value="DUF2069"/>
    <property type="match status" value="1"/>
</dbReference>
<feature type="transmembrane region" description="Helical" evidence="1">
    <location>
        <begin position="5"/>
        <end position="27"/>
    </location>
</feature>
<dbReference type="RefSeq" id="WP_284282611.1">
    <property type="nucleotide sequence ID" value="NZ_BSOJ01000038.1"/>
</dbReference>
<keyword evidence="1" id="KW-1133">Transmembrane helix</keyword>
<feature type="transmembrane region" description="Helical" evidence="1">
    <location>
        <begin position="33"/>
        <end position="51"/>
    </location>
</feature>
<name>A0ABQ5YTB6_9BURK</name>
<dbReference type="InterPro" id="IPR018643">
    <property type="entry name" value="DUF2069_membrane"/>
</dbReference>
<organism evidence="2 3">
    <name type="scientific">Limnobacter litoralis</name>
    <dbReference type="NCBI Taxonomy" id="481366"/>
    <lineage>
        <taxon>Bacteria</taxon>
        <taxon>Pseudomonadati</taxon>
        <taxon>Pseudomonadota</taxon>
        <taxon>Betaproteobacteria</taxon>
        <taxon>Burkholderiales</taxon>
        <taxon>Burkholderiaceae</taxon>
        <taxon>Limnobacter</taxon>
    </lineage>
</organism>
<keyword evidence="1" id="KW-0812">Transmembrane</keyword>
<protein>
    <submittedName>
        <fullName evidence="2">Membrane protein</fullName>
    </submittedName>
</protein>
<proteinExistence type="predicted"/>
<keyword evidence="3" id="KW-1185">Reference proteome</keyword>
<dbReference type="EMBL" id="BSOJ01000038">
    <property type="protein sequence ID" value="GLR27743.1"/>
    <property type="molecule type" value="Genomic_DNA"/>
</dbReference>
<evidence type="ECO:0000313" key="3">
    <source>
        <dbReference type="Proteomes" id="UP001156664"/>
    </source>
</evidence>
<keyword evidence="1" id="KW-0472">Membrane</keyword>
<gene>
    <name evidence="2" type="ORF">GCM10007875_28350</name>
</gene>
<evidence type="ECO:0000313" key="2">
    <source>
        <dbReference type="EMBL" id="GLR27743.1"/>
    </source>
</evidence>
<dbReference type="Proteomes" id="UP001156664">
    <property type="component" value="Unassembled WGS sequence"/>
</dbReference>
<reference evidence="3" key="1">
    <citation type="journal article" date="2019" name="Int. J. Syst. Evol. Microbiol.">
        <title>The Global Catalogue of Microorganisms (GCM) 10K type strain sequencing project: providing services to taxonomists for standard genome sequencing and annotation.</title>
        <authorList>
            <consortium name="The Broad Institute Genomics Platform"/>
            <consortium name="The Broad Institute Genome Sequencing Center for Infectious Disease"/>
            <person name="Wu L."/>
            <person name="Ma J."/>
        </authorList>
    </citation>
    <scope>NUCLEOTIDE SEQUENCE [LARGE SCALE GENOMIC DNA]</scope>
    <source>
        <strain evidence="3">NBRC 105857</strain>
    </source>
</reference>
<feature type="transmembrane region" description="Helical" evidence="1">
    <location>
        <begin position="83"/>
        <end position="104"/>
    </location>
</feature>
<sequence>MKWPYWLTCGSFVALIALCVSWELFLAPIRPQGSWLVLKVIPLLPLAAGIFRGRIRAFQIASLLLWVYFAEGATRVASDPSMLSRMFAGLEIALCLALFTGIALHLKQFKLKKADDPAH</sequence>
<accession>A0ABQ5YTB6</accession>